<keyword evidence="5" id="KW-1185">Reference proteome</keyword>
<feature type="chain" id="PRO_5044605802" description="Lipoprotein" evidence="1">
    <location>
        <begin position="19"/>
        <end position="232"/>
    </location>
</feature>
<evidence type="ECO:0000313" key="2">
    <source>
        <dbReference type="EMBL" id="RLJ80154.1"/>
    </source>
</evidence>
<evidence type="ECO:0000313" key="3">
    <source>
        <dbReference type="EMBL" id="TFB31439.1"/>
    </source>
</evidence>
<dbReference type="Proteomes" id="UP000297429">
    <property type="component" value="Unassembled WGS sequence"/>
</dbReference>
<accession>A0A497Y9A1</accession>
<feature type="signal peptide" evidence="1">
    <location>
        <begin position="1"/>
        <end position="18"/>
    </location>
</feature>
<proteinExistence type="predicted"/>
<dbReference type="Proteomes" id="UP000273898">
    <property type="component" value="Unassembled WGS sequence"/>
</dbReference>
<evidence type="ECO:0000313" key="5">
    <source>
        <dbReference type="Proteomes" id="UP000297429"/>
    </source>
</evidence>
<keyword evidence="1" id="KW-0732">Signal</keyword>
<gene>
    <name evidence="2" type="ORF">BCL90_0897</name>
    <name evidence="3" type="ORF">E3V97_12650</name>
</gene>
<dbReference type="AlphaFoldDB" id="A0A497Y9A1"/>
<dbReference type="RefSeq" id="WP_121282767.1">
    <property type="nucleotide sequence ID" value="NZ_RCCK01000010.1"/>
</dbReference>
<evidence type="ECO:0000313" key="4">
    <source>
        <dbReference type="Proteomes" id="UP000273898"/>
    </source>
</evidence>
<reference evidence="3 5" key="2">
    <citation type="submission" date="2019-03" db="EMBL/GenBank/DDBJ databases">
        <authorList>
            <person name="He R.-H."/>
        </authorList>
    </citation>
    <scope>NUCLEOTIDE SEQUENCE [LARGE SCALE GENOMIC DNA]</scope>
    <source>
        <strain evidence="3 5">DSM 19624</strain>
    </source>
</reference>
<evidence type="ECO:0000256" key="1">
    <source>
        <dbReference type="SAM" id="SignalP"/>
    </source>
</evidence>
<dbReference type="EMBL" id="SOPX01000002">
    <property type="protein sequence ID" value="TFB31439.1"/>
    <property type="molecule type" value="Genomic_DNA"/>
</dbReference>
<protein>
    <recommendedName>
        <fullName evidence="6">Lipoprotein</fullName>
    </recommendedName>
</protein>
<dbReference type="OrthoDB" id="795272at2"/>
<dbReference type="EMBL" id="RCCK01000010">
    <property type="protein sequence ID" value="RLJ80154.1"/>
    <property type="molecule type" value="Genomic_DNA"/>
</dbReference>
<reference evidence="2 4" key="1">
    <citation type="submission" date="2018-10" db="EMBL/GenBank/DDBJ databases">
        <title>Genomic Encyclopedia of Archaeal and Bacterial Type Strains, Phase II (KMG-II): from individual species to whole genera.</title>
        <authorList>
            <person name="Goeker M."/>
        </authorList>
    </citation>
    <scope>NUCLEOTIDE SEQUENCE [LARGE SCALE GENOMIC DNA]</scope>
    <source>
        <strain evidence="2 4">DSM 19624</strain>
    </source>
</reference>
<evidence type="ECO:0008006" key="6">
    <source>
        <dbReference type="Google" id="ProtNLM"/>
    </source>
</evidence>
<name>A0A497Y9A1_9SPHI</name>
<dbReference type="PROSITE" id="PS51257">
    <property type="entry name" value="PROKAR_LIPOPROTEIN"/>
    <property type="match status" value="1"/>
</dbReference>
<comment type="caution">
    <text evidence="2">The sequence shown here is derived from an EMBL/GenBank/DDBJ whole genome shotgun (WGS) entry which is preliminary data.</text>
</comment>
<sequence>MKKVITTTLLGLIILASACTEDSKTISTHETTNTQTKSQPKIQYGSPIIINKTDILLYPLKLNDNDDNESYKREVSTNHWNLIFYNIISGKNELLTNAKIIINSFSIGHSENPNNRQTTLSDQFIYYNITDSDNDGDKKLTPKDPKKLYLSNLQGKSFTRISPNNYDLSSWKIDDKHDLILMDLVKDSNGDKEFNDKDEVEYFVYNLKTGVLKAVFDQKIKDEIKNLAKKVL</sequence>
<organism evidence="2 4">
    <name type="scientific">Pedobacter alluvionis</name>
    <dbReference type="NCBI Taxonomy" id="475253"/>
    <lineage>
        <taxon>Bacteria</taxon>
        <taxon>Pseudomonadati</taxon>
        <taxon>Bacteroidota</taxon>
        <taxon>Sphingobacteriia</taxon>
        <taxon>Sphingobacteriales</taxon>
        <taxon>Sphingobacteriaceae</taxon>
        <taxon>Pedobacter</taxon>
    </lineage>
</organism>